<proteinExistence type="inferred from homology"/>
<feature type="short sequence motif" description="Q motif" evidence="5">
    <location>
        <begin position="4"/>
        <end position="32"/>
    </location>
</feature>
<evidence type="ECO:0000259" key="9">
    <source>
        <dbReference type="PROSITE" id="PS51195"/>
    </source>
</evidence>
<dbReference type="GO" id="GO:0005524">
    <property type="term" value="F:ATP binding"/>
    <property type="evidence" value="ECO:0007669"/>
    <property type="project" value="UniProtKB-KW"/>
</dbReference>
<dbReference type="PROSITE" id="PS00039">
    <property type="entry name" value="DEAD_ATP_HELICASE"/>
    <property type="match status" value="1"/>
</dbReference>
<evidence type="ECO:0000256" key="6">
    <source>
        <dbReference type="RuleBase" id="RU000492"/>
    </source>
</evidence>
<dbReference type="InterPro" id="IPR014001">
    <property type="entry name" value="Helicase_ATP-bd"/>
</dbReference>
<dbReference type="Proteomes" id="UP000033115">
    <property type="component" value="Chromosome"/>
</dbReference>
<feature type="domain" description="DEAD-box RNA helicase Q" evidence="9">
    <location>
        <begin position="4"/>
        <end position="32"/>
    </location>
</feature>
<sequence>MTKTLFKELGINEKITEGLKKEGIEYATEIQVEAIPQAILNKDIVGEAETGSGKTLAYLAPIFQNIDTNSKAVQAFILTPTHELAIQVNDVIKTLAEDSEIPVKSTAIIGNINIKKQIENLKNNKPHIVVGSTGRILQLIKLKKMKAHMIKTIVVDEADKLLDKNNVEDVKAIIKTTLKDRQLMFFSATIDERTLDVAKTLMKEYEVIRTQGKTSMNENIEHMCFKCEQRDKILILRKVFHILNPKKAIVFVNKPDEIEILTEKLNYHGIKSESIYGTADKEVRKRALEDFKAGKINLLVASDIAARGLDIQDVECIFSYDIPEDTDNYLHRAGRTARAGKVGKSICIFTDREQGLIKQYEKAFNIKINLKDMYKGKIIDYR</sequence>
<gene>
    <name evidence="10" type="ORF">CSCA_1511</name>
</gene>
<evidence type="ECO:0000313" key="11">
    <source>
        <dbReference type="Proteomes" id="UP000033115"/>
    </source>
</evidence>
<keyword evidence="2 6" id="KW-0378">Hydrolase</keyword>
<dbReference type="GO" id="GO:0033592">
    <property type="term" value="F:RNA strand annealing activity"/>
    <property type="evidence" value="ECO:0007669"/>
    <property type="project" value="TreeGrafter"/>
</dbReference>
<dbReference type="InterPro" id="IPR011545">
    <property type="entry name" value="DEAD/DEAH_box_helicase_dom"/>
</dbReference>
<dbReference type="GO" id="GO:0016787">
    <property type="term" value="F:hydrolase activity"/>
    <property type="evidence" value="ECO:0007669"/>
    <property type="project" value="UniProtKB-KW"/>
</dbReference>
<evidence type="ECO:0000256" key="1">
    <source>
        <dbReference type="ARBA" id="ARBA00022741"/>
    </source>
</evidence>
<dbReference type="InterPro" id="IPR000629">
    <property type="entry name" value="RNA-helicase_DEAD-box_CS"/>
</dbReference>
<evidence type="ECO:0000256" key="5">
    <source>
        <dbReference type="PROSITE-ProRule" id="PRU00552"/>
    </source>
</evidence>
<evidence type="ECO:0000256" key="4">
    <source>
        <dbReference type="ARBA" id="ARBA00022840"/>
    </source>
</evidence>
<dbReference type="InterPro" id="IPR014014">
    <property type="entry name" value="RNA_helicase_DEAD_Q_motif"/>
</dbReference>
<dbReference type="PROSITE" id="PS51195">
    <property type="entry name" value="Q_MOTIF"/>
    <property type="match status" value="1"/>
</dbReference>
<dbReference type="PANTHER" id="PTHR47963:SF7">
    <property type="entry name" value="ATP-DEPENDENT RNA HELICASE YFML-RELATED"/>
    <property type="match status" value="1"/>
</dbReference>
<dbReference type="InterPro" id="IPR001650">
    <property type="entry name" value="Helicase_C-like"/>
</dbReference>
<evidence type="ECO:0000259" key="8">
    <source>
        <dbReference type="PROSITE" id="PS51194"/>
    </source>
</evidence>
<dbReference type="InterPro" id="IPR044742">
    <property type="entry name" value="DEAD/DEAH_RhlB"/>
</dbReference>
<comment type="similarity">
    <text evidence="6">Belongs to the DEAD box helicase family.</text>
</comment>
<dbReference type="PROSITE" id="PS51192">
    <property type="entry name" value="HELICASE_ATP_BIND_1"/>
    <property type="match status" value="1"/>
</dbReference>
<keyword evidence="11" id="KW-1185">Reference proteome</keyword>
<dbReference type="SMART" id="SM00490">
    <property type="entry name" value="HELICc"/>
    <property type="match status" value="1"/>
</dbReference>
<dbReference type="GO" id="GO:0005840">
    <property type="term" value="C:ribosome"/>
    <property type="evidence" value="ECO:0007669"/>
    <property type="project" value="TreeGrafter"/>
</dbReference>
<dbReference type="Pfam" id="PF00271">
    <property type="entry name" value="Helicase_C"/>
    <property type="match status" value="1"/>
</dbReference>
<keyword evidence="3 6" id="KW-0347">Helicase</keyword>
<dbReference type="KEGG" id="csq:CSCA_1511"/>
<dbReference type="InterPro" id="IPR027417">
    <property type="entry name" value="P-loop_NTPase"/>
</dbReference>
<dbReference type="AlphaFoldDB" id="A0A0E3GQI6"/>
<evidence type="ECO:0000259" key="7">
    <source>
        <dbReference type="PROSITE" id="PS51192"/>
    </source>
</evidence>
<organism evidence="10 11">
    <name type="scientific">Clostridium scatologenes</name>
    <dbReference type="NCBI Taxonomy" id="1548"/>
    <lineage>
        <taxon>Bacteria</taxon>
        <taxon>Bacillati</taxon>
        <taxon>Bacillota</taxon>
        <taxon>Clostridia</taxon>
        <taxon>Eubacteriales</taxon>
        <taxon>Clostridiaceae</taxon>
        <taxon>Clostridium</taxon>
    </lineage>
</organism>
<feature type="domain" description="Helicase C-terminal" evidence="8">
    <location>
        <begin position="219"/>
        <end position="379"/>
    </location>
</feature>
<feature type="domain" description="Helicase ATP-binding" evidence="7">
    <location>
        <begin position="35"/>
        <end position="208"/>
    </location>
</feature>
<dbReference type="EMBL" id="CP009933">
    <property type="protein sequence ID" value="AKA68636.1"/>
    <property type="molecule type" value="Genomic_DNA"/>
</dbReference>
<evidence type="ECO:0000256" key="3">
    <source>
        <dbReference type="ARBA" id="ARBA00022806"/>
    </source>
</evidence>
<dbReference type="PANTHER" id="PTHR47963">
    <property type="entry name" value="DEAD-BOX ATP-DEPENDENT RNA HELICASE 47, MITOCHONDRIAL"/>
    <property type="match status" value="1"/>
</dbReference>
<keyword evidence="4 6" id="KW-0067">ATP-binding</keyword>
<dbReference type="RefSeq" id="WP_029160058.1">
    <property type="nucleotide sequence ID" value="NZ_CP009933.1"/>
</dbReference>
<dbReference type="InterPro" id="IPR050547">
    <property type="entry name" value="DEAD_box_RNA_helicases"/>
</dbReference>
<dbReference type="SUPFAM" id="SSF52540">
    <property type="entry name" value="P-loop containing nucleoside triphosphate hydrolases"/>
    <property type="match status" value="1"/>
</dbReference>
<dbReference type="CDD" id="cd18787">
    <property type="entry name" value="SF2_C_DEAD"/>
    <property type="match status" value="1"/>
</dbReference>
<dbReference type="PROSITE" id="PS51194">
    <property type="entry name" value="HELICASE_CTER"/>
    <property type="match status" value="1"/>
</dbReference>
<evidence type="ECO:0000256" key="2">
    <source>
        <dbReference type="ARBA" id="ARBA00022801"/>
    </source>
</evidence>
<dbReference type="GO" id="GO:0005829">
    <property type="term" value="C:cytosol"/>
    <property type="evidence" value="ECO:0007669"/>
    <property type="project" value="TreeGrafter"/>
</dbReference>
<dbReference type="SMART" id="SM00487">
    <property type="entry name" value="DEXDc"/>
    <property type="match status" value="1"/>
</dbReference>
<evidence type="ECO:0000313" key="10">
    <source>
        <dbReference type="EMBL" id="AKA68636.1"/>
    </source>
</evidence>
<dbReference type="GO" id="GO:0003724">
    <property type="term" value="F:RNA helicase activity"/>
    <property type="evidence" value="ECO:0007669"/>
    <property type="project" value="InterPro"/>
</dbReference>
<dbReference type="Gene3D" id="3.40.50.300">
    <property type="entry name" value="P-loop containing nucleotide triphosphate hydrolases"/>
    <property type="match status" value="2"/>
</dbReference>
<reference evidence="10 11" key="1">
    <citation type="journal article" date="2015" name="J. Biotechnol.">
        <title>Complete genome sequence of a malodorant-producing acetogen, Clostridium scatologenes ATCC 25775(T).</title>
        <authorList>
            <person name="Zhu Z."/>
            <person name="Guo T."/>
            <person name="Zheng H."/>
            <person name="Song T."/>
            <person name="Ouyang P."/>
            <person name="Xie J."/>
        </authorList>
    </citation>
    <scope>NUCLEOTIDE SEQUENCE [LARGE SCALE GENOMIC DNA]</scope>
    <source>
        <strain evidence="10 11">ATCC 25775</strain>
    </source>
</reference>
<accession>A0A0E3GQI6</accession>
<dbReference type="CDD" id="cd00268">
    <property type="entry name" value="DEADc"/>
    <property type="match status" value="1"/>
</dbReference>
<dbReference type="HOGENOM" id="CLU_003041_1_3_9"/>
<protein>
    <submittedName>
        <fullName evidence="10">DEAD/DEAH box helicase domain protein</fullName>
    </submittedName>
</protein>
<dbReference type="Pfam" id="PF00270">
    <property type="entry name" value="DEAD"/>
    <property type="match status" value="1"/>
</dbReference>
<dbReference type="STRING" id="1548.CSCA_1511"/>
<dbReference type="GO" id="GO:0009409">
    <property type="term" value="P:response to cold"/>
    <property type="evidence" value="ECO:0007669"/>
    <property type="project" value="TreeGrafter"/>
</dbReference>
<name>A0A0E3GQI6_CLOSL</name>
<keyword evidence="1 6" id="KW-0547">Nucleotide-binding</keyword>